<evidence type="ECO:0008006" key="4">
    <source>
        <dbReference type="Google" id="ProtNLM"/>
    </source>
</evidence>
<dbReference type="Proteomes" id="UP000830729">
    <property type="component" value="Chromosome"/>
</dbReference>
<evidence type="ECO:0000313" key="2">
    <source>
        <dbReference type="EMBL" id="UPV74848.1"/>
    </source>
</evidence>
<protein>
    <recommendedName>
        <fullName evidence="4">Antibiotic biosynthesis monooxygenase</fullName>
    </recommendedName>
</protein>
<gene>
    <name evidence="2" type="ORF">M0R89_01970</name>
</gene>
<reference evidence="2 3" key="1">
    <citation type="submission" date="2022-04" db="EMBL/GenBank/DDBJ databases">
        <title>Diverse halophilic archaea isolated from saline environments.</title>
        <authorList>
            <person name="Cui H.-L."/>
        </authorList>
    </citation>
    <scope>NUCLEOTIDE SEQUENCE [LARGE SCALE GENOMIC DNA]</scope>
    <source>
        <strain evidence="2 3">XZYJT49</strain>
    </source>
</reference>
<evidence type="ECO:0000313" key="3">
    <source>
        <dbReference type="Proteomes" id="UP000830729"/>
    </source>
</evidence>
<keyword evidence="3" id="KW-1185">Reference proteome</keyword>
<dbReference type="GeneID" id="72183927"/>
<organism evidence="2 3">
    <name type="scientific">Halorussus limi</name>
    <dbReference type="NCBI Taxonomy" id="2938695"/>
    <lineage>
        <taxon>Archaea</taxon>
        <taxon>Methanobacteriati</taxon>
        <taxon>Methanobacteriota</taxon>
        <taxon>Stenosarchaea group</taxon>
        <taxon>Halobacteria</taxon>
        <taxon>Halobacteriales</taxon>
        <taxon>Haladaptataceae</taxon>
        <taxon>Halorussus</taxon>
    </lineage>
</organism>
<dbReference type="KEGG" id="halx:M0R89_01970"/>
<proteinExistence type="predicted"/>
<name>A0A8U0HV76_9EURY</name>
<dbReference type="EMBL" id="CP096659">
    <property type="protein sequence ID" value="UPV74848.1"/>
    <property type="molecule type" value="Genomic_DNA"/>
</dbReference>
<evidence type="ECO:0000256" key="1">
    <source>
        <dbReference type="SAM" id="MobiDB-lite"/>
    </source>
</evidence>
<feature type="region of interest" description="Disordered" evidence="1">
    <location>
        <begin position="50"/>
        <end position="71"/>
    </location>
</feature>
<dbReference type="RefSeq" id="WP_248650891.1">
    <property type="nucleotide sequence ID" value="NZ_CP096659.1"/>
</dbReference>
<feature type="compositionally biased region" description="Basic and acidic residues" evidence="1">
    <location>
        <begin position="50"/>
        <end position="67"/>
    </location>
</feature>
<accession>A0A8U0HV76</accession>
<sequence>MIERIWHGWTTPENADEYERLLREEIFPGFADRNIEGYRGFRVLRRESDVGGAEDRNGGNREGGRDGETDDAAEVEFVTAMRFDSLDAVREFAGEDYERAHVPDVAREVLSRWDDRARHYEVRERDEF</sequence>
<dbReference type="AlphaFoldDB" id="A0A8U0HV76"/>